<proteinExistence type="predicted"/>
<dbReference type="EMBL" id="JABZSJ010000029">
    <property type="protein sequence ID" value="MBF1384444.1"/>
    <property type="molecule type" value="Genomic_DNA"/>
</dbReference>
<reference evidence="4" key="1">
    <citation type="submission" date="2020-04" db="EMBL/GenBank/DDBJ databases">
        <title>Deep metagenomics examines the oral microbiome during advanced dental caries in children, revealing novel taxa and co-occurrences with host molecules.</title>
        <authorList>
            <person name="Baker J.L."/>
            <person name="Morton J.T."/>
            <person name="Dinis M."/>
            <person name="Alvarez R."/>
            <person name="Tran N.C."/>
            <person name="Knight R."/>
            <person name="Edlund A."/>
        </authorList>
    </citation>
    <scope>NUCLEOTIDE SEQUENCE</scope>
    <source>
        <strain evidence="4">JCVI_44_bin.5</strain>
    </source>
</reference>
<protein>
    <submittedName>
        <fullName evidence="4">Histidinol phosphate phosphatase</fullName>
    </submittedName>
</protein>
<dbReference type="RefSeq" id="WP_273159677.1">
    <property type="nucleotide sequence ID" value="NZ_JABZSJ010000029.1"/>
</dbReference>
<feature type="domain" description="HU" evidence="3">
    <location>
        <begin position="6"/>
        <end position="118"/>
    </location>
</feature>
<dbReference type="Proteomes" id="UP000771736">
    <property type="component" value="Unassembled WGS sequence"/>
</dbReference>
<dbReference type="AlphaFoldDB" id="A0A930MXN5"/>
<evidence type="ECO:0000256" key="1">
    <source>
        <dbReference type="ARBA" id="ARBA00023125"/>
    </source>
</evidence>
<evidence type="ECO:0000313" key="5">
    <source>
        <dbReference type="Proteomes" id="UP000771736"/>
    </source>
</evidence>
<evidence type="ECO:0000313" key="4">
    <source>
        <dbReference type="EMBL" id="MBF1384444.1"/>
    </source>
</evidence>
<dbReference type="InterPro" id="IPR010992">
    <property type="entry name" value="IHF-like_DNA-bd_dom_sf"/>
</dbReference>
<feature type="compositionally biased region" description="Basic and acidic residues" evidence="2">
    <location>
        <begin position="131"/>
        <end position="144"/>
    </location>
</feature>
<dbReference type="SUPFAM" id="SSF47729">
    <property type="entry name" value="IHF-like DNA-binding proteins"/>
    <property type="match status" value="1"/>
</dbReference>
<dbReference type="InterPro" id="IPR041607">
    <property type="entry name" value="HU-HIG"/>
</dbReference>
<dbReference type="GO" id="GO:0003677">
    <property type="term" value="F:DNA binding"/>
    <property type="evidence" value="ECO:0007669"/>
    <property type="project" value="UniProtKB-KW"/>
</dbReference>
<comment type="caution">
    <text evidence="4">The sequence shown here is derived from an EMBL/GenBank/DDBJ whole genome shotgun (WGS) entry which is preliminary data.</text>
</comment>
<sequence>MSNKPIQYVLKERKLNIGKQAGKTVIVAQPTGRHRVDFRNFCARISKSTTFNPQEVAAVLNLATETAREIVANGDIVDFGDLGTLKPSFKSKAVEKGKPFRAQTHIEKPIVRLVASRKYFTLTDVTYEQVTPKENDDKKNKEEGTQPNHP</sequence>
<evidence type="ECO:0000256" key="2">
    <source>
        <dbReference type="SAM" id="MobiDB-lite"/>
    </source>
</evidence>
<gene>
    <name evidence="4" type="ORF">HXN26_06295</name>
</gene>
<name>A0A930MXN5_9BACT</name>
<evidence type="ECO:0000259" key="3">
    <source>
        <dbReference type="Pfam" id="PF18291"/>
    </source>
</evidence>
<dbReference type="Pfam" id="PF18291">
    <property type="entry name" value="HU-HIG"/>
    <property type="match status" value="1"/>
</dbReference>
<feature type="region of interest" description="Disordered" evidence="2">
    <location>
        <begin position="130"/>
        <end position="150"/>
    </location>
</feature>
<keyword evidence="1" id="KW-0238">DNA-binding</keyword>
<organism evidence="4 5">
    <name type="scientific">Prevotella aurantiaca</name>
    <dbReference type="NCBI Taxonomy" id="596085"/>
    <lineage>
        <taxon>Bacteria</taxon>
        <taxon>Pseudomonadati</taxon>
        <taxon>Bacteroidota</taxon>
        <taxon>Bacteroidia</taxon>
        <taxon>Bacteroidales</taxon>
        <taxon>Prevotellaceae</taxon>
        <taxon>Prevotella</taxon>
    </lineage>
</organism>
<accession>A0A930MXN5</accession>